<dbReference type="InterPro" id="IPR003439">
    <property type="entry name" value="ABC_transporter-like_ATP-bd"/>
</dbReference>
<evidence type="ECO:0000313" key="7">
    <source>
        <dbReference type="EMBL" id="MEN2989406.1"/>
    </source>
</evidence>
<dbReference type="PANTHER" id="PTHR43790:SF9">
    <property type="entry name" value="GALACTOFURANOSE TRANSPORTER ATP-BINDING PROTEIN YTFR"/>
    <property type="match status" value="1"/>
</dbReference>
<gene>
    <name evidence="7" type="ORF">WG926_13915</name>
</gene>
<dbReference type="SMART" id="SM00382">
    <property type="entry name" value="AAA"/>
    <property type="match status" value="2"/>
</dbReference>
<comment type="caution">
    <text evidence="7">The sequence shown here is derived from an EMBL/GenBank/DDBJ whole genome shotgun (WGS) entry which is preliminary data.</text>
</comment>
<proteinExistence type="predicted"/>
<keyword evidence="2" id="KW-0762">Sugar transport</keyword>
<dbReference type="PANTHER" id="PTHR43790">
    <property type="entry name" value="CARBOHYDRATE TRANSPORT ATP-BINDING PROTEIN MG119-RELATED"/>
    <property type="match status" value="1"/>
</dbReference>
<dbReference type="Gene3D" id="3.40.50.300">
    <property type="entry name" value="P-loop containing nucleotide triphosphate hydrolases"/>
    <property type="match status" value="2"/>
</dbReference>
<keyword evidence="1" id="KW-0813">Transport</keyword>
<dbReference type="Pfam" id="PF00005">
    <property type="entry name" value="ABC_tran"/>
    <property type="match status" value="2"/>
</dbReference>
<dbReference type="InterPro" id="IPR003593">
    <property type="entry name" value="AAA+_ATPase"/>
</dbReference>
<dbReference type="PROSITE" id="PS50893">
    <property type="entry name" value="ABC_TRANSPORTER_2"/>
    <property type="match status" value="2"/>
</dbReference>
<evidence type="ECO:0000313" key="8">
    <source>
        <dbReference type="Proteomes" id="UP001413721"/>
    </source>
</evidence>
<protein>
    <submittedName>
        <fullName evidence="7">Sugar ABC transporter ATP-binding protein</fullName>
    </submittedName>
</protein>
<organism evidence="7 8">
    <name type="scientific">Tistrella arctica</name>
    <dbReference type="NCBI Taxonomy" id="3133430"/>
    <lineage>
        <taxon>Bacteria</taxon>
        <taxon>Pseudomonadati</taxon>
        <taxon>Pseudomonadota</taxon>
        <taxon>Alphaproteobacteria</taxon>
        <taxon>Geminicoccales</taxon>
        <taxon>Geminicoccaceae</taxon>
        <taxon>Tistrella</taxon>
    </lineage>
</organism>
<dbReference type="EMBL" id="JBBKTW010000005">
    <property type="protein sequence ID" value="MEN2989406.1"/>
    <property type="molecule type" value="Genomic_DNA"/>
</dbReference>
<dbReference type="InterPro" id="IPR027417">
    <property type="entry name" value="P-loop_NTPase"/>
</dbReference>
<dbReference type="RefSeq" id="WP_345937561.1">
    <property type="nucleotide sequence ID" value="NZ_JBBKTW010000005.1"/>
</dbReference>
<dbReference type="InterPro" id="IPR050107">
    <property type="entry name" value="ABC_carbohydrate_import_ATPase"/>
</dbReference>
<keyword evidence="4" id="KW-0547">Nucleotide-binding</keyword>
<dbReference type="SUPFAM" id="SSF52540">
    <property type="entry name" value="P-loop containing nucleoside triphosphate hydrolases"/>
    <property type="match status" value="2"/>
</dbReference>
<keyword evidence="8" id="KW-1185">Reference proteome</keyword>
<evidence type="ECO:0000259" key="6">
    <source>
        <dbReference type="PROSITE" id="PS50893"/>
    </source>
</evidence>
<evidence type="ECO:0000256" key="2">
    <source>
        <dbReference type="ARBA" id="ARBA00022597"/>
    </source>
</evidence>
<evidence type="ECO:0000256" key="4">
    <source>
        <dbReference type="ARBA" id="ARBA00022741"/>
    </source>
</evidence>
<keyword evidence="3" id="KW-0677">Repeat</keyword>
<feature type="domain" description="ABC transporter" evidence="6">
    <location>
        <begin position="263"/>
        <end position="512"/>
    </location>
</feature>
<evidence type="ECO:0000256" key="3">
    <source>
        <dbReference type="ARBA" id="ARBA00022737"/>
    </source>
</evidence>
<dbReference type="GO" id="GO:0005524">
    <property type="term" value="F:ATP binding"/>
    <property type="evidence" value="ECO:0007669"/>
    <property type="project" value="UniProtKB-KW"/>
</dbReference>
<dbReference type="CDD" id="cd03216">
    <property type="entry name" value="ABC_Carb_Monos_I"/>
    <property type="match status" value="1"/>
</dbReference>
<name>A0ABU9YL50_9PROT</name>
<dbReference type="InterPro" id="IPR017871">
    <property type="entry name" value="ABC_transporter-like_CS"/>
</dbReference>
<dbReference type="CDD" id="cd03215">
    <property type="entry name" value="ABC_Carb_Monos_II"/>
    <property type="match status" value="1"/>
</dbReference>
<dbReference type="Proteomes" id="UP001413721">
    <property type="component" value="Unassembled WGS sequence"/>
</dbReference>
<feature type="domain" description="ABC transporter" evidence="6">
    <location>
        <begin position="19"/>
        <end position="254"/>
    </location>
</feature>
<keyword evidence="5 7" id="KW-0067">ATP-binding</keyword>
<sequence length="528" mass="56429">MVPMPDAAHTAPPAAGALLQVSGLSKSFPGQKALDGIDFTLHAGQVHALLGENGAGKSTLIKILTGVHRADTGHIHLNGRRIAPRDTADAQAQGIGTVYQEVNLLPNLTVAENLYLGRQPRRFGMVDHRRMRADARRLLARYGLDIDPGSLLSDQSVAVQQIVAIARAVDLSGKVLILDEPTASLDRAEVAMLFDVVRGLRDQGLGIIFITHFLDQVFALADQVTVLRNGRLIDSRPVAGLDAMQIVTMMLGRDLAAAEDQVARTADTAAVAPAMVFKGWGRRRSVAPFDLEIRPGDVIGIAGLLGSGRSETARLLFGLDTADSGRLTIDGRPARIGGPRDAVALRFGFCPEDRKTDGIVGDLSVRENIILALQARRGWLKPIPPTAMVALADRFVAALDIRTGDIETPVKLLSGGNQQKVLLARWLATSPRLLILDEPTRGIDVGAHAEIIRLIHRLCADGMALVVISSELDEIVAYASRVVVLRDRRHVGEIRGTALTADAIMRVIADVPAAGQPLVSAPVPETAS</sequence>
<evidence type="ECO:0000256" key="5">
    <source>
        <dbReference type="ARBA" id="ARBA00022840"/>
    </source>
</evidence>
<evidence type="ECO:0000256" key="1">
    <source>
        <dbReference type="ARBA" id="ARBA00022448"/>
    </source>
</evidence>
<dbReference type="PROSITE" id="PS00211">
    <property type="entry name" value="ABC_TRANSPORTER_1"/>
    <property type="match status" value="1"/>
</dbReference>
<accession>A0ABU9YL50</accession>
<reference evidence="7 8" key="1">
    <citation type="submission" date="2024-03" db="EMBL/GenBank/DDBJ databases">
        <title>High-quality draft genome sequencing of Tistrella sp. BH-R2-4.</title>
        <authorList>
            <person name="Dong C."/>
        </authorList>
    </citation>
    <scope>NUCLEOTIDE SEQUENCE [LARGE SCALE GENOMIC DNA]</scope>
    <source>
        <strain evidence="7 8">BH-R2-4</strain>
    </source>
</reference>